<dbReference type="RefSeq" id="WP_337091094.1">
    <property type="nucleotide sequence ID" value="NZ_JAPYKO010000001.1"/>
</dbReference>
<protein>
    <submittedName>
        <fullName evidence="2">Polysaccharide pyruvyl transferase family protein</fullName>
    </submittedName>
</protein>
<gene>
    <name evidence="2" type="ORF">O7A05_01015</name>
</gene>
<comment type="caution">
    <text evidence="2">The sequence shown here is derived from an EMBL/GenBank/DDBJ whole genome shotgun (WGS) entry which is preliminary data.</text>
</comment>
<reference evidence="2 3" key="1">
    <citation type="submission" date="2022-12" db="EMBL/GenBank/DDBJ databases">
        <authorList>
            <person name="Muema E."/>
        </authorList>
    </citation>
    <scope>NUCLEOTIDE SEQUENCE [LARGE SCALE GENOMIC DNA]</scope>
    <source>
        <strain evidence="3">1330</strain>
    </source>
</reference>
<name>A0ABU8K6X0_9HYPH</name>
<dbReference type="Pfam" id="PF04230">
    <property type="entry name" value="PS_pyruv_trans"/>
    <property type="match status" value="1"/>
</dbReference>
<keyword evidence="3" id="KW-1185">Reference proteome</keyword>
<sequence>MFGLFGSGNFGNEGSLEAMVGFLRRERPEVELSCVCSEPDAVKQTFAIETSPIRRNGPATGLSGSINRLLLKIPGKLADFAQTVRRIRKSDVMIFPGTGILDDFGERPAGMPYDIFKWCLAARLVGTRIAFVSIGAGPIRNRLSRLFMTSAARLAHYRSYRDLQSREFMESVGFDTRGDAIYPDLAFGLPAPIPSPRLRPEGLRVGVGVMAYRGWYGFAEGGQSILSGYIGKLAHFVVHLLDSGHDVRLLIGDEEDSVAVDALRAAVNDLRPGSRLAHEQVHSLGDVMGQMALTDIVVATRFHNIVCALMMRRPTISLSYARKNDVLMEEVGLGEYCHHVETFNVETLIAQFSQLRVAREKHEQAIGGRLVEFRKQVDKQDACLLSSVVG</sequence>
<evidence type="ECO:0000313" key="3">
    <source>
        <dbReference type="Proteomes" id="UP001366503"/>
    </source>
</evidence>
<feature type="domain" description="Polysaccharide pyruvyl transferase" evidence="1">
    <location>
        <begin position="9"/>
        <end position="320"/>
    </location>
</feature>
<organism evidence="2 3">
    <name type="scientific">Mesorhizobium argentiipisi</name>
    <dbReference type="NCBI Taxonomy" id="3015175"/>
    <lineage>
        <taxon>Bacteria</taxon>
        <taxon>Pseudomonadati</taxon>
        <taxon>Pseudomonadota</taxon>
        <taxon>Alphaproteobacteria</taxon>
        <taxon>Hyphomicrobiales</taxon>
        <taxon>Phyllobacteriaceae</taxon>
        <taxon>Mesorhizobium</taxon>
    </lineage>
</organism>
<dbReference type="PANTHER" id="PTHR36836">
    <property type="entry name" value="COLANIC ACID BIOSYNTHESIS PROTEIN WCAK"/>
    <property type="match status" value="1"/>
</dbReference>
<dbReference type="EMBL" id="JAPYKO010000001">
    <property type="protein sequence ID" value="MEI9400788.1"/>
    <property type="molecule type" value="Genomic_DNA"/>
</dbReference>
<keyword evidence="2" id="KW-0808">Transferase</keyword>
<dbReference type="Proteomes" id="UP001366503">
    <property type="component" value="Unassembled WGS sequence"/>
</dbReference>
<dbReference type="GO" id="GO:0016740">
    <property type="term" value="F:transferase activity"/>
    <property type="evidence" value="ECO:0007669"/>
    <property type="project" value="UniProtKB-KW"/>
</dbReference>
<dbReference type="InterPro" id="IPR007345">
    <property type="entry name" value="Polysacch_pyruvyl_Trfase"/>
</dbReference>
<evidence type="ECO:0000259" key="1">
    <source>
        <dbReference type="Pfam" id="PF04230"/>
    </source>
</evidence>
<dbReference type="PANTHER" id="PTHR36836:SF1">
    <property type="entry name" value="COLANIC ACID BIOSYNTHESIS PROTEIN WCAK"/>
    <property type="match status" value="1"/>
</dbReference>
<proteinExistence type="predicted"/>
<evidence type="ECO:0000313" key="2">
    <source>
        <dbReference type="EMBL" id="MEI9400788.1"/>
    </source>
</evidence>
<accession>A0ABU8K6X0</accession>